<organism evidence="1 2">
    <name type="scientific">Nostoc cycadae WK-1</name>
    <dbReference type="NCBI Taxonomy" id="1861711"/>
    <lineage>
        <taxon>Bacteria</taxon>
        <taxon>Bacillati</taxon>
        <taxon>Cyanobacteriota</taxon>
        <taxon>Cyanophyceae</taxon>
        <taxon>Nostocales</taxon>
        <taxon>Nostocaceae</taxon>
        <taxon>Nostoc</taxon>
    </lineage>
</organism>
<gene>
    <name evidence="1" type="ORF">NCWK1_2321</name>
</gene>
<proteinExistence type="predicted"/>
<dbReference type="EMBL" id="BDGE01000038">
    <property type="protein sequence ID" value="GBE92565.1"/>
    <property type="molecule type" value="Genomic_DNA"/>
</dbReference>
<keyword evidence="2" id="KW-1185">Reference proteome</keyword>
<reference evidence="2" key="1">
    <citation type="journal article" date="2018" name="Genome Announc.">
        <title>Draft Genome Sequence of the Nitrogen-Fixing and Hormogonia-Inducing Cyanobacterium Nostoc cycadae Strain WK-1, Isolated from the Coralloid Roots of Cycas revoluta.</title>
        <authorList>
            <person name="Kanesaki Y."/>
            <person name="Hirose M."/>
            <person name="Hirose Y."/>
            <person name="Fujisawa T."/>
            <person name="Nakamura Y."/>
            <person name="Watanabe S."/>
            <person name="Matsunaga S."/>
            <person name="Uchida H."/>
            <person name="Murakami A."/>
        </authorList>
    </citation>
    <scope>NUCLEOTIDE SEQUENCE [LARGE SCALE GENOMIC DNA]</scope>
    <source>
        <strain evidence="2">WK-1</strain>
    </source>
</reference>
<evidence type="ECO:0000313" key="2">
    <source>
        <dbReference type="Proteomes" id="UP000236527"/>
    </source>
</evidence>
<dbReference type="Proteomes" id="UP000236527">
    <property type="component" value="Unassembled WGS sequence"/>
</dbReference>
<protein>
    <submittedName>
        <fullName evidence="1">Uncharacterized protein</fullName>
    </submittedName>
</protein>
<dbReference type="InterPro" id="IPR053917">
    <property type="entry name" value="DUF6979"/>
</dbReference>
<dbReference type="AlphaFoldDB" id="A0A2H6LH62"/>
<dbReference type="Pfam" id="PF22399">
    <property type="entry name" value="DUF6979"/>
    <property type="match status" value="1"/>
</dbReference>
<sequence length="139" mass="15365">MGQYGTTAIEAIKLLKSGYKSAEQAWRESAEKHILAKSSRNKGCPRQAFLGLCASGLVVGVSPNTCTKLISSLNGEYSVTAVRLLVRDPNLVQKGKSKLWQKVLSEIPNTNPKKKHNEQMDVVMALWEQNLIVIDREAI</sequence>
<accession>A0A2H6LH62</accession>
<dbReference type="RefSeq" id="WP_103124889.1">
    <property type="nucleotide sequence ID" value="NZ_DF978427.1"/>
</dbReference>
<comment type="caution">
    <text evidence="1">The sequence shown here is derived from an EMBL/GenBank/DDBJ whole genome shotgun (WGS) entry which is preliminary data.</text>
</comment>
<name>A0A2H6LH62_9NOSO</name>
<evidence type="ECO:0000313" key="1">
    <source>
        <dbReference type="EMBL" id="GBE92565.1"/>
    </source>
</evidence>